<keyword evidence="2" id="KW-1185">Reference proteome</keyword>
<dbReference type="Proteomes" id="UP000828941">
    <property type="component" value="Chromosome 11"/>
</dbReference>
<proteinExistence type="predicted"/>
<protein>
    <submittedName>
        <fullName evidence="1">Uncharacterized protein</fullName>
    </submittedName>
</protein>
<evidence type="ECO:0000313" key="1">
    <source>
        <dbReference type="EMBL" id="KAI4313258.1"/>
    </source>
</evidence>
<reference evidence="1 2" key="1">
    <citation type="journal article" date="2022" name="DNA Res.">
        <title>Chromosomal-level genome assembly of the orchid tree Bauhinia variegata (Leguminosae; Cercidoideae) supports the allotetraploid origin hypothesis of Bauhinia.</title>
        <authorList>
            <person name="Zhong Y."/>
            <person name="Chen Y."/>
            <person name="Zheng D."/>
            <person name="Pang J."/>
            <person name="Liu Y."/>
            <person name="Luo S."/>
            <person name="Meng S."/>
            <person name="Qian L."/>
            <person name="Wei D."/>
            <person name="Dai S."/>
            <person name="Zhou R."/>
        </authorList>
    </citation>
    <scope>NUCLEOTIDE SEQUENCE [LARGE SCALE GENOMIC DNA]</scope>
    <source>
        <strain evidence="1">BV-YZ2020</strain>
    </source>
</reference>
<accession>A0ACB9LPT0</accession>
<organism evidence="1 2">
    <name type="scientific">Bauhinia variegata</name>
    <name type="common">Purple orchid tree</name>
    <name type="synonym">Phanera variegata</name>
    <dbReference type="NCBI Taxonomy" id="167791"/>
    <lineage>
        <taxon>Eukaryota</taxon>
        <taxon>Viridiplantae</taxon>
        <taxon>Streptophyta</taxon>
        <taxon>Embryophyta</taxon>
        <taxon>Tracheophyta</taxon>
        <taxon>Spermatophyta</taxon>
        <taxon>Magnoliopsida</taxon>
        <taxon>eudicotyledons</taxon>
        <taxon>Gunneridae</taxon>
        <taxon>Pentapetalae</taxon>
        <taxon>rosids</taxon>
        <taxon>fabids</taxon>
        <taxon>Fabales</taxon>
        <taxon>Fabaceae</taxon>
        <taxon>Cercidoideae</taxon>
        <taxon>Cercideae</taxon>
        <taxon>Bauhiniinae</taxon>
        <taxon>Bauhinia</taxon>
    </lineage>
</organism>
<comment type="caution">
    <text evidence="1">The sequence shown here is derived from an EMBL/GenBank/DDBJ whole genome shotgun (WGS) entry which is preliminary data.</text>
</comment>
<evidence type="ECO:0000313" key="2">
    <source>
        <dbReference type="Proteomes" id="UP000828941"/>
    </source>
</evidence>
<sequence>MEEMRMKLNVTMHVVGNSNQRDGGLELRKVKFPEPQTFDGARDAKELENFLFDMERCIWAMKFNTEEEKVKTQEAPQEVEEEEDDMEEAEAPRMGALGFLNALKRQADNSKKNSIKGLMFVKDNVEGKAACHISLKILRQMHIAKSHSLDLWHGLIVRRRSTMASEEGNVVAVEELQQEQPRGREEQARTQSRRGKSKGPAGESLEPRVASLESHMEGVRTSVGELSDQIENLILENREISRVAKAMIEELGRTFRGELRSLTQDLYDLQKFVGELYNMHAEMDEICHE</sequence>
<gene>
    <name evidence="1" type="ORF">L6164_026249</name>
</gene>
<name>A0ACB9LPT0_BAUVA</name>
<dbReference type="EMBL" id="CM039436">
    <property type="protein sequence ID" value="KAI4313258.1"/>
    <property type="molecule type" value="Genomic_DNA"/>
</dbReference>